<dbReference type="EMBL" id="AP023415">
    <property type="protein sequence ID" value="BCK78334.1"/>
    <property type="molecule type" value="Genomic_DNA"/>
</dbReference>
<keyword evidence="11" id="KW-1185">Reference proteome</keyword>
<evidence type="ECO:0000256" key="5">
    <source>
        <dbReference type="ARBA" id="ARBA00022840"/>
    </source>
</evidence>
<sequence>MTVSNIYSVAVDGPSGAGKSTLSKEVAKELGIVYVDTGAIYRTIGYYIFTQGIDPKDERAVAAVLPEVQVDMRYGADGLQRMFLGGTDVTEKIRLPEISMYASAVSAIPAVRAFLLEMQRDMARRSSVIMDGRDIGTVVLPNAQVKIFLCADVQVRARRRTLELEQRGTPKPYEQVLEEMEQRDWADSHRSAAPLRPAEDAVVVDTTNMDFAQSKDAILQVIRRRTQP</sequence>
<feature type="domain" description="Cytidylate kinase" evidence="9">
    <location>
        <begin position="9"/>
        <end position="223"/>
    </location>
</feature>
<dbReference type="HAMAP" id="MF_00238">
    <property type="entry name" value="Cytidyl_kinase_type1"/>
    <property type="match status" value="1"/>
</dbReference>
<evidence type="ECO:0000256" key="8">
    <source>
        <dbReference type="HAMAP-Rule" id="MF_00238"/>
    </source>
</evidence>
<evidence type="ECO:0000256" key="3">
    <source>
        <dbReference type="ARBA" id="ARBA00022741"/>
    </source>
</evidence>
<evidence type="ECO:0000313" key="10">
    <source>
        <dbReference type="EMBL" id="BCK78334.1"/>
    </source>
</evidence>
<name>A0A810PQY8_9FIRM</name>
<dbReference type="NCBIfam" id="TIGR00017">
    <property type="entry name" value="cmk"/>
    <property type="match status" value="1"/>
</dbReference>
<dbReference type="InterPro" id="IPR003136">
    <property type="entry name" value="Cytidylate_kin"/>
</dbReference>
<dbReference type="PANTHER" id="PTHR21299:SF2">
    <property type="entry name" value="CYTIDYLATE KINASE"/>
    <property type="match status" value="1"/>
</dbReference>
<evidence type="ECO:0000256" key="7">
    <source>
        <dbReference type="ARBA" id="ARBA00048478"/>
    </source>
</evidence>
<dbReference type="Pfam" id="PF02224">
    <property type="entry name" value="Cytidylate_kin"/>
    <property type="match status" value="1"/>
</dbReference>
<dbReference type="GO" id="GO:0015949">
    <property type="term" value="P:nucleobase-containing small molecule interconversion"/>
    <property type="evidence" value="ECO:0007669"/>
    <property type="project" value="TreeGrafter"/>
</dbReference>
<feature type="binding site" evidence="8">
    <location>
        <begin position="13"/>
        <end position="21"/>
    </location>
    <ligand>
        <name>ATP</name>
        <dbReference type="ChEBI" id="CHEBI:30616"/>
    </ligand>
</feature>
<dbReference type="InterPro" id="IPR011994">
    <property type="entry name" value="Cytidylate_kinase_dom"/>
</dbReference>
<dbReference type="GO" id="GO:0005524">
    <property type="term" value="F:ATP binding"/>
    <property type="evidence" value="ECO:0007669"/>
    <property type="project" value="UniProtKB-UniRule"/>
</dbReference>
<dbReference type="Gene3D" id="3.40.50.300">
    <property type="entry name" value="P-loop containing nucleotide triphosphate hydrolases"/>
    <property type="match status" value="1"/>
</dbReference>
<evidence type="ECO:0000313" key="11">
    <source>
        <dbReference type="Proteomes" id="UP000681343"/>
    </source>
</evidence>
<dbReference type="AlphaFoldDB" id="A0A810PQY8"/>
<comment type="catalytic activity">
    <reaction evidence="7 8">
        <text>CMP + ATP = CDP + ADP</text>
        <dbReference type="Rhea" id="RHEA:11600"/>
        <dbReference type="ChEBI" id="CHEBI:30616"/>
        <dbReference type="ChEBI" id="CHEBI:58069"/>
        <dbReference type="ChEBI" id="CHEBI:60377"/>
        <dbReference type="ChEBI" id="CHEBI:456216"/>
        <dbReference type="EC" id="2.7.4.25"/>
    </reaction>
</comment>
<keyword evidence="8" id="KW-0963">Cytoplasm</keyword>
<dbReference type="GO" id="GO:0005829">
    <property type="term" value="C:cytosol"/>
    <property type="evidence" value="ECO:0007669"/>
    <property type="project" value="TreeGrafter"/>
</dbReference>
<proteinExistence type="inferred from homology"/>
<dbReference type="EC" id="2.7.4.25" evidence="8"/>
<comment type="catalytic activity">
    <reaction evidence="6 8">
        <text>dCMP + ATP = dCDP + ADP</text>
        <dbReference type="Rhea" id="RHEA:25094"/>
        <dbReference type="ChEBI" id="CHEBI:30616"/>
        <dbReference type="ChEBI" id="CHEBI:57566"/>
        <dbReference type="ChEBI" id="CHEBI:58593"/>
        <dbReference type="ChEBI" id="CHEBI:456216"/>
        <dbReference type="EC" id="2.7.4.25"/>
    </reaction>
</comment>
<comment type="similarity">
    <text evidence="1 8">Belongs to the cytidylate kinase family. Type 1 subfamily.</text>
</comment>
<organism evidence="10 11">
    <name type="scientific">Vescimonas fastidiosa</name>
    <dbReference type="NCBI Taxonomy" id="2714353"/>
    <lineage>
        <taxon>Bacteria</taxon>
        <taxon>Bacillati</taxon>
        <taxon>Bacillota</taxon>
        <taxon>Clostridia</taxon>
        <taxon>Eubacteriales</taxon>
        <taxon>Oscillospiraceae</taxon>
        <taxon>Vescimonas</taxon>
    </lineage>
</organism>
<accession>A0A810PQY8</accession>
<protein>
    <recommendedName>
        <fullName evidence="8">Cytidylate kinase</fullName>
        <shortName evidence="8">CK</shortName>
        <ecNumber evidence="8">2.7.4.25</ecNumber>
    </recommendedName>
    <alternativeName>
        <fullName evidence="8">Cytidine monophosphate kinase</fullName>
        <shortName evidence="8">CMP kinase</shortName>
    </alternativeName>
</protein>
<dbReference type="KEGG" id="vfa:MM35RIKEN_05260"/>
<evidence type="ECO:0000256" key="1">
    <source>
        <dbReference type="ARBA" id="ARBA00009427"/>
    </source>
</evidence>
<evidence type="ECO:0000256" key="4">
    <source>
        <dbReference type="ARBA" id="ARBA00022777"/>
    </source>
</evidence>
<dbReference type="PANTHER" id="PTHR21299">
    <property type="entry name" value="CYTIDYLATE KINASE/PANTOATE-BETA-ALANINE LIGASE"/>
    <property type="match status" value="1"/>
</dbReference>
<dbReference type="GO" id="GO:0006220">
    <property type="term" value="P:pyrimidine nucleotide metabolic process"/>
    <property type="evidence" value="ECO:0007669"/>
    <property type="project" value="UniProtKB-UniRule"/>
</dbReference>
<dbReference type="GO" id="GO:0036431">
    <property type="term" value="F:dCMP kinase activity"/>
    <property type="evidence" value="ECO:0007669"/>
    <property type="project" value="InterPro"/>
</dbReference>
<dbReference type="Proteomes" id="UP000681343">
    <property type="component" value="Chromosome"/>
</dbReference>
<evidence type="ECO:0000256" key="6">
    <source>
        <dbReference type="ARBA" id="ARBA00047615"/>
    </source>
</evidence>
<evidence type="ECO:0000256" key="2">
    <source>
        <dbReference type="ARBA" id="ARBA00022679"/>
    </source>
</evidence>
<evidence type="ECO:0000259" key="9">
    <source>
        <dbReference type="Pfam" id="PF02224"/>
    </source>
</evidence>
<dbReference type="InterPro" id="IPR027417">
    <property type="entry name" value="P-loop_NTPase"/>
</dbReference>
<dbReference type="SUPFAM" id="SSF52540">
    <property type="entry name" value="P-loop containing nucleoside triphosphate hydrolases"/>
    <property type="match status" value="1"/>
</dbReference>
<comment type="subcellular location">
    <subcellularLocation>
        <location evidence="8">Cytoplasm</location>
    </subcellularLocation>
</comment>
<reference evidence="10" key="1">
    <citation type="submission" date="2020-09" db="EMBL/GenBank/DDBJ databases">
        <title>New species isolated from human feces.</title>
        <authorList>
            <person name="Kitahara M."/>
            <person name="Shigeno Y."/>
            <person name="Shime M."/>
            <person name="Matsumoto Y."/>
            <person name="Nakamura S."/>
            <person name="Motooka D."/>
            <person name="Fukuoka S."/>
            <person name="Nishikawa H."/>
            <person name="Benno Y."/>
        </authorList>
    </citation>
    <scope>NUCLEOTIDE SEQUENCE</scope>
    <source>
        <strain evidence="10">MM35</strain>
    </source>
</reference>
<dbReference type="CDD" id="cd02020">
    <property type="entry name" value="CMPK"/>
    <property type="match status" value="1"/>
</dbReference>
<keyword evidence="5 8" id="KW-0067">ATP-binding</keyword>
<keyword evidence="2 8" id="KW-0808">Transferase</keyword>
<gene>
    <name evidence="8 10" type="primary">cmk</name>
    <name evidence="10" type="ORF">MM35RIKEN_05260</name>
</gene>
<keyword evidence="4 8" id="KW-0418">Kinase</keyword>
<keyword evidence="3 8" id="KW-0547">Nucleotide-binding</keyword>